<proteinExistence type="predicted"/>
<dbReference type="EMBL" id="JBHUKQ010000003">
    <property type="protein sequence ID" value="MFD2479302.1"/>
    <property type="molecule type" value="Genomic_DNA"/>
</dbReference>
<organism evidence="2 3">
    <name type="scientific">Amycolatopsis albidoflavus</name>
    <dbReference type="NCBI Taxonomy" id="102226"/>
    <lineage>
        <taxon>Bacteria</taxon>
        <taxon>Bacillati</taxon>
        <taxon>Actinomycetota</taxon>
        <taxon>Actinomycetes</taxon>
        <taxon>Pseudonocardiales</taxon>
        <taxon>Pseudonocardiaceae</taxon>
        <taxon>Amycolatopsis</taxon>
    </lineage>
</organism>
<evidence type="ECO:0000313" key="2">
    <source>
        <dbReference type="EMBL" id="MFD2479302.1"/>
    </source>
</evidence>
<evidence type="ECO:0000313" key="3">
    <source>
        <dbReference type="Proteomes" id="UP001597542"/>
    </source>
</evidence>
<sequence length="112" mass="11857">MPTELHGTRAGAVGAFPASDHFPLGRPFGALDASDERPSRVQPFGLTLAVRPRVSTSLDPDQLGYDSERQIGLIREGGGMVPLARHTDGTTNTQTNADGQNGPDSDTDARED</sequence>
<gene>
    <name evidence="2" type="primary">tgmA</name>
    <name evidence="2" type="ORF">ACFSUT_03365</name>
</gene>
<feature type="region of interest" description="Disordered" evidence="1">
    <location>
        <begin position="1"/>
        <end position="21"/>
    </location>
</feature>
<reference evidence="3" key="1">
    <citation type="journal article" date="2019" name="Int. J. Syst. Evol. Microbiol.">
        <title>The Global Catalogue of Microorganisms (GCM) 10K type strain sequencing project: providing services to taxonomists for standard genome sequencing and annotation.</title>
        <authorList>
            <consortium name="The Broad Institute Genomics Platform"/>
            <consortium name="The Broad Institute Genome Sequencing Center for Infectious Disease"/>
            <person name="Wu L."/>
            <person name="Ma J."/>
        </authorList>
    </citation>
    <scope>NUCLEOTIDE SEQUENCE [LARGE SCALE GENOMIC DNA]</scope>
    <source>
        <strain evidence="3">CGMCC 4.7638</strain>
    </source>
</reference>
<keyword evidence="3" id="KW-1185">Reference proteome</keyword>
<dbReference type="RefSeq" id="WP_344281631.1">
    <property type="nucleotide sequence ID" value="NZ_BAAAHV010000021.1"/>
</dbReference>
<dbReference type="InterPro" id="IPR026496">
    <property type="entry name" value="GRASP_targ"/>
</dbReference>
<dbReference type="Proteomes" id="UP001597542">
    <property type="component" value="Unassembled WGS sequence"/>
</dbReference>
<name>A0ABW5HRL7_9PSEU</name>
<comment type="caution">
    <text evidence="2">The sequence shown here is derived from an EMBL/GenBank/DDBJ whole genome shotgun (WGS) entry which is preliminary data.</text>
</comment>
<feature type="region of interest" description="Disordered" evidence="1">
    <location>
        <begin position="76"/>
        <end position="112"/>
    </location>
</feature>
<accession>A0ABW5HRL7</accession>
<feature type="compositionally biased region" description="Polar residues" evidence="1">
    <location>
        <begin position="89"/>
        <end position="104"/>
    </location>
</feature>
<evidence type="ECO:0000256" key="1">
    <source>
        <dbReference type="SAM" id="MobiDB-lite"/>
    </source>
</evidence>
<dbReference type="NCBIfam" id="TIGR04186">
    <property type="entry name" value="GRASP_targ"/>
    <property type="match status" value="1"/>
</dbReference>
<protein>
    <submittedName>
        <fullName evidence="2">ATP-grasp-modified RiPP</fullName>
    </submittedName>
</protein>